<feature type="domain" description="Histidine kinase/HSP90-like ATPase" evidence="12">
    <location>
        <begin position="556"/>
        <end position="646"/>
    </location>
</feature>
<keyword evidence="8" id="KW-0902">Two-component regulatory system</keyword>
<feature type="chain" id="PRO_5039057997" description="histidine kinase" evidence="11">
    <location>
        <begin position="20"/>
        <end position="661"/>
    </location>
</feature>
<evidence type="ECO:0000256" key="1">
    <source>
        <dbReference type="ARBA" id="ARBA00000085"/>
    </source>
</evidence>
<accession>A0A8J3ZU62</accession>
<organism evidence="13 14">
    <name type="scientific">Virgisporangium ochraceum</name>
    <dbReference type="NCBI Taxonomy" id="65505"/>
    <lineage>
        <taxon>Bacteria</taxon>
        <taxon>Bacillati</taxon>
        <taxon>Actinomycetota</taxon>
        <taxon>Actinomycetes</taxon>
        <taxon>Micromonosporales</taxon>
        <taxon>Micromonosporaceae</taxon>
        <taxon>Virgisporangium</taxon>
    </lineage>
</organism>
<feature type="region of interest" description="Disordered" evidence="9">
    <location>
        <begin position="642"/>
        <end position="661"/>
    </location>
</feature>
<dbReference type="PANTHER" id="PTHR24421:SF10">
    <property type="entry name" value="NITRATE_NITRITE SENSOR PROTEIN NARQ"/>
    <property type="match status" value="1"/>
</dbReference>
<feature type="transmembrane region" description="Helical" evidence="10">
    <location>
        <begin position="116"/>
        <end position="136"/>
    </location>
</feature>
<dbReference type="PROSITE" id="PS51257">
    <property type="entry name" value="PROKAR_LIPOPROTEIN"/>
    <property type="match status" value="1"/>
</dbReference>
<evidence type="ECO:0000256" key="6">
    <source>
        <dbReference type="ARBA" id="ARBA00022777"/>
    </source>
</evidence>
<evidence type="ECO:0000256" key="8">
    <source>
        <dbReference type="ARBA" id="ARBA00023012"/>
    </source>
</evidence>
<dbReference type="GO" id="GO:0005524">
    <property type="term" value="F:ATP binding"/>
    <property type="evidence" value="ECO:0007669"/>
    <property type="project" value="UniProtKB-KW"/>
</dbReference>
<evidence type="ECO:0000256" key="3">
    <source>
        <dbReference type="ARBA" id="ARBA00022553"/>
    </source>
</evidence>
<dbReference type="Pfam" id="PF07730">
    <property type="entry name" value="HisKA_3"/>
    <property type="match status" value="1"/>
</dbReference>
<evidence type="ECO:0000256" key="7">
    <source>
        <dbReference type="ARBA" id="ARBA00022840"/>
    </source>
</evidence>
<dbReference type="EMBL" id="BOPH01000053">
    <property type="protein sequence ID" value="GIJ69052.1"/>
    <property type="molecule type" value="Genomic_DNA"/>
</dbReference>
<keyword evidence="5" id="KW-0547">Nucleotide-binding</keyword>
<evidence type="ECO:0000256" key="11">
    <source>
        <dbReference type="SAM" id="SignalP"/>
    </source>
</evidence>
<comment type="caution">
    <text evidence="13">The sequence shown here is derived from an EMBL/GenBank/DDBJ whole genome shotgun (WGS) entry which is preliminary data.</text>
</comment>
<sequence length="661" mass="70828">MIRRLALAPLQCLALVALAAAGFVAGAVQVGAACLVGPYNATVEATRTLVNLARTLAGRWSGVHVAVPYRPPPSPPTPRADGLYEHDGSLYKRPTMPRFLQRANWLAADPATARDWFWLIVNLPTGGALAAVPVALVLAGPAVAVGAVGSSLPAGAAVAAGLGMAGAGVAAGPVVLRLHGWFTWWMLRPVEKARWHDVRVVRWIRRTHAAVWQGGGFVGISFGAFGVGLWHLAMTLWTGGYGLAWSVPLGRHLTNVYRRLAGEWTGVRIDVPYQPQVLRLEMEADGRYKVGRLLTDDRATALRHLRWQWVTSDRATWRDLAWALTAPVVSLPLLVPVLLVMFGIYGMTWQPLVWPLWGLPILLFGGPFVTPWYMWYIVTAATDVFDSVPPWTSLFTGLLVGAVGMVMAPPLLRAHARFSRWLLGPTEAARLAQRVARLTETRSDAVDSQAAELRRIERDLHDGAQSRMIAVGLTLGTIEQLLDRDPDAARELLRQARATSATALADLRDLVRGIHPPVLSERGLGDAVRAIALDTPLPVRVAVDREVDTAGRLPAPVESAAYFAVTEALANAVRHSGASGISVSIGYTGGALRMSVEDDGKGGADPADGTGLAGIRRRLGTFDGTLAIESPVGGPTVVEMTLPCPPPGDPRRSSVTEIAEG</sequence>
<evidence type="ECO:0000259" key="12">
    <source>
        <dbReference type="SMART" id="SM00387"/>
    </source>
</evidence>
<dbReference type="PANTHER" id="PTHR24421">
    <property type="entry name" value="NITRATE/NITRITE SENSOR PROTEIN NARX-RELATED"/>
    <property type="match status" value="1"/>
</dbReference>
<name>A0A8J3ZU62_9ACTN</name>
<keyword evidence="10" id="KW-0812">Transmembrane</keyword>
<keyword evidence="4" id="KW-0808">Transferase</keyword>
<feature type="transmembrane region" description="Helical" evidence="10">
    <location>
        <begin position="320"/>
        <end position="345"/>
    </location>
</feature>
<dbReference type="GO" id="GO:0000155">
    <property type="term" value="F:phosphorelay sensor kinase activity"/>
    <property type="evidence" value="ECO:0007669"/>
    <property type="project" value="InterPro"/>
</dbReference>
<proteinExistence type="predicted"/>
<evidence type="ECO:0000313" key="13">
    <source>
        <dbReference type="EMBL" id="GIJ69052.1"/>
    </source>
</evidence>
<dbReference type="AlphaFoldDB" id="A0A8J3ZU62"/>
<evidence type="ECO:0000313" key="14">
    <source>
        <dbReference type="Proteomes" id="UP000635606"/>
    </source>
</evidence>
<dbReference type="InterPro" id="IPR003594">
    <property type="entry name" value="HATPase_dom"/>
</dbReference>
<evidence type="ECO:0000256" key="2">
    <source>
        <dbReference type="ARBA" id="ARBA00012438"/>
    </source>
</evidence>
<dbReference type="EC" id="2.7.13.3" evidence="2"/>
<dbReference type="InterPro" id="IPR011712">
    <property type="entry name" value="Sig_transdc_His_kin_sub3_dim/P"/>
</dbReference>
<evidence type="ECO:0000256" key="5">
    <source>
        <dbReference type="ARBA" id="ARBA00022741"/>
    </source>
</evidence>
<keyword evidence="6 13" id="KW-0418">Kinase</keyword>
<feature type="signal peptide" evidence="11">
    <location>
        <begin position="1"/>
        <end position="19"/>
    </location>
</feature>
<evidence type="ECO:0000256" key="4">
    <source>
        <dbReference type="ARBA" id="ARBA00022679"/>
    </source>
</evidence>
<dbReference type="SMART" id="SM00387">
    <property type="entry name" value="HATPase_c"/>
    <property type="match status" value="1"/>
</dbReference>
<dbReference type="InterPro" id="IPR036890">
    <property type="entry name" value="HATPase_C_sf"/>
</dbReference>
<comment type="catalytic activity">
    <reaction evidence="1">
        <text>ATP + protein L-histidine = ADP + protein N-phospho-L-histidine.</text>
        <dbReference type="EC" id="2.7.13.3"/>
    </reaction>
</comment>
<keyword evidence="11" id="KW-0732">Signal</keyword>
<dbReference type="SUPFAM" id="SSF55874">
    <property type="entry name" value="ATPase domain of HSP90 chaperone/DNA topoisomerase II/histidine kinase"/>
    <property type="match status" value="1"/>
</dbReference>
<keyword evidence="14" id="KW-1185">Reference proteome</keyword>
<reference evidence="13" key="1">
    <citation type="submission" date="2021-01" db="EMBL/GenBank/DDBJ databases">
        <title>Whole genome shotgun sequence of Virgisporangium ochraceum NBRC 16418.</title>
        <authorList>
            <person name="Komaki H."/>
            <person name="Tamura T."/>
        </authorList>
    </citation>
    <scope>NUCLEOTIDE SEQUENCE</scope>
    <source>
        <strain evidence="13">NBRC 16418</strain>
    </source>
</reference>
<dbReference type="Gene3D" id="3.30.565.10">
    <property type="entry name" value="Histidine kinase-like ATPase, C-terminal domain"/>
    <property type="match status" value="1"/>
</dbReference>
<dbReference type="GO" id="GO:0046983">
    <property type="term" value="F:protein dimerization activity"/>
    <property type="evidence" value="ECO:0007669"/>
    <property type="project" value="InterPro"/>
</dbReference>
<feature type="transmembrane region" description="Helical" evidence="10">
    <location>
        <begin position="394"/>
        <end position="412"/>
    </location>
</feature>
<evidence type="ECO:0000256" key="10">
    <source>
        <dbReference type="SAM" id="Phobius"/>
    </source>
</evidence>
<dbReference type="RefSeq" id="WP_203928977.1">
    <property type="nucleotide sequence ID" value="NZ_BOPH01000053.1"/>
</dbReference>
<protein>
    <recommendedName>
        <fullName evidence="2">histidine kinase</fullName>
        <ecNumber evidence="2">2.7.13.3</ecNumber>
    </recommendedName>
</protein>
<dbReference type="Proteomes" id="UP000635606">
    <property type="component" value="Unassembled WGS sequence"/>
</dbReference>
<dbReference type="InterPro" id="IPR050482">
    <property type="entry name" value="Sensor_HK_TwoCompSys"/>
</dbReference>
<keyword evidence="7" id="KW-0067">ATP-binding</keyword>
<feature type="transmembrane region" description="Helical" evidence="10">
    <location>
        <begin position="352"/>
        <end position="374"/>
    </location>
</feature>
<keyword evidence="10" id="KW-1133">Transmembrane helix</keyword>
<feature type="transmembrane region" description="Helical" evidence="10">
    <location>
        <begin position="208"/>
        <end position="233"/>
    </location>
</feature>
<keyword evidence="10" id="KW-0472">Membrane</keyword>
<gene>
    <name evidence="13" type="ORF">Voc01_039690</name>
</gene>
<evidence type="ECO:0000256" key="9">
    <source>
        <dbReference type="SAM" id="MobiDB-lite"/>
    </source>
</evidence>
<dbReference type="Pfam" id="PF02518">
    <property type="entry name" value="HATPase_c"/>
    <property type="match status" value="1"/>
</dbReference>
<dbReference type="CDD" id="cd16917">
    <property type="entry name" value="HATPase_UhpB-NarQ-NarX-like"/>
    <property type="match status" value="1"/>
</dbReference>
<dbReference type="Gene3D" id="1.20.5.1930">
    <property type="match status" value="1"/>
</dbReference>
<keyword evidence="3" id="KW-0597">Phosphoprotein</keyword>
<dbReference type="GO" id="GO:0016020">
    <property type="term" value="C:membrane"/>
    <property type="evidence" value="ECO:0007669"/>
    <property type="project" value="InterPro"/>
</dbReference>